<accession>A0A5X7KA45</accession>
<feature type="domain" description="Integrase catalytic" evidence="3">
    <location>
        <begin position="28"/>
        <end position="124"/>
    </location>
</feature>
<comment type="similarity">
    <text evidence="2">Belongs to the transposase IS3/IS150/IS904 family.</text>
</comment>
<evidence type="ECO:0000256" key="1">
    <source>
        <dbReference type="ARBA" id="ARBA00037276"/>
    </source>
</evidence>
<dbReference type="InterPro" id="IPR050900">
    <property type="entry name" value="Transposase_IS3/IS150/IS904"/>
</dbReference>
<comment type="function">
    <text evidence="1">Involved in the transposition of the insertion sequence IS3.</text>
</comment>
<feature type="non-terminal residue" evidence="4">
    <location>
        <position position="1"/>
    </location>
</feature>
<dbReference type="PANTHER" id="PTHR46889">
    <property type="entry name" value="TRANSPOSASE INSF FOR INSERTION SEQUENCE IS3B-RELATED"/>
    <property type="match status" value="1"/>
</dbReference>
<evidence type="ECO:0000313" key="4">
    <source>
        <dbReference type="EMBL" id="ECA7544111.1"/>
    </source>
</evidence>
<reference evidence="4" key="1">
    <citation type="submission" date="2019-01" db="EMBL/GenBank/DDBJ databases">
        <authorList>
            <person name="Ashton P.M."/>
            <person name="Dallman T."/>
            <person name="Nair S."/>
            <person name="De Pinna E."/>
            <person name="Peters T."/>
            <person name="Grant K."/>
        </authorList>
    </citation>
    <scope>NUCLEOTIDE SEQUENCE</scope>
    <source>
        <strain evidence="4">660431</strain>
    </source>
</reference>
<dbReference type="EMBL" id="AAHVJI010000068">
    <property type="protein sequence ID" value="ECA7544111.1"/>
    <property type="molecule type" value="Genomic_DNA"/>
</dbReference>
<dbReference type="InterPro" id="IPR001584">
    <property type="entry name" value="Integrase_cat-core"/>
</dbReference>
<sequence length="125" mass="14503">TYLRTGEGWLDLTVVIDLWRRKRPENVIVHTDRGGQYCSADYQTLLKRHNLHGSMSAKGCCYDNACAESFFHSLKVECAHGERFISREIMRTTVFNDIECDYNRWRRHSACGGLSPEQFENQNLA</sequence>
<dbReference type="GO" id="GO:0015074">
    <property type="term" value="P:DNA integration"/>
    <property type="evidence" value="ECO:0007669"/>
    <property type="project" value="InterPro"/>
</dbReference>
<dbReference type="PANTHER" id="PTHR46889:SF6">
    <property type="entry name" value="TRANSPOSASE INSF FOR INSERTION SEQUENCE IS3B"/>
    <property type="match status" value="1"/>
</dbReference>
<organism evidence="4">
    <name type="scientific">Salmonella enterica subsp. enterica serovar Strasbourg</name>
    <dbReference type="NCBI Taxonomy" id="682796"/>
    <lineage>
        <taxon>Bacteria</taxon>
        <taxon>Pseudomonadati</taxon>
        <taxon>Pseudomonadota</taxon>
        <taxon>Gammaproteobacteria</taxon>
        <taxon>Enterobacterales</taxon>
        <taxon>Enterobacteriaceae</taxon>
        <taxon>Salmonella</taxon>
    </lineage>
</organism>
<dbReference type="PROSITE" id="PS50994">
    <property type="entry name" value="INTEGRASE"/>
    <property type="match status" value="1"/>
</dbReference>
<dbReference type="SUPFAM" id="SSF53098">
    <property type="entry name" value="Ribonuclease H-like"/>
    <property type="match status" value="1"/>
</dbReference>
<proteinExistence type="inferred from homology"/>
<dbReference type="Gene3D" id="3.30.420.10">
    <property type="entry name" value="Ribonuclease H-like superfamily/Ribonuclease H"/>
    <property type="match status" value="1"/>
</dbReference>
<evidence type="ECO:0000256" key="2">
    <source>
        <dbReference type="ARBA" id="ARBA00043964"/>
    </source>
</evidence>
<evidence type="ECO:0000259" key="3">
    <source>
        <dbReference type="PROSITE" id="PS50994"/>
    </source>
</evidence>
<dbReference type="Pfam" id="PF13333">
    <property type="entry name" value="rve_2"/>
    <property type="match status" value="1"/>
</dbReference>
<comment type="caution">
    <text evidence="4">The sequence shown here is derived from an EMBL/GenBank/DDBJ whole genome shotgun (WGS) entry which is preliminary data.</text>
</comment>
<dbReference type="InterPro" id="IPR036397">
    <property type="entry name" value="RNaseH_sf"/>
</dbReference>
<name>A0A5X7KA45_SALET</name>
<gene>
    <name evidence="4" type="ORF">EPL59_25590</name>
</gene>
<dbReference type="InterPro" id="IPR012337">
    <property type="entry name" value="RNaseH-like_sf"/>
</dbReference>
<dbReference type="GO" id="GO:0003676">
    <property type="term" value="F:nucleic acid binding"/>
    <property type="evidence" value="ECO:0007669"/>
    <property type="project" value="InterPro"/>
</dbReference>
<protein>
    <submittedName>
        <fullName evidence="4">IS3 family transposase</fullName>
    </submittedName>
</protein>
<dbReference type="AlphaFoldDB" id="A0A5X7KA45"/>